<protein>
    <recommendedName>
        <fullName evidence="2">Lipoprotein</fullName>
    </recommendedName>
</protein>
<name>A0A5J4L3E6_9ZZZZ</name>
<sequence length="120" mass="13784">MKEMNNKCRLLIFLAMLLNIALVAGCSDTFVVTKDGKSYFFGSNREGFYKMICESGDLDKILADTKLPQNIKDDLYKYNCTASQSRDKVKEIYSSMTPEQRRDLRLAFQLHGYDINLMAC</sequence>
<evidence type="ECO:0000313" key="1">
    <source>
        <dbReference type="EMBL" id="GER93317.1"/>
    </source>
</evidence>
<proteinExistence type="predicted"/>
<gene>
    <name evidence="1" type="ORF">A45J_1054</name>
</gene>
<dbReference type="PROSITE" id="PS51257">
    <property type="entry name" value="PROKAR_LIPOPROTEIN"/>
    <property type="match status" value="1"/>
</dbReference>
<organism evidence="1">
    <name type="scientific">hot springs metagenome</name>
    <dbReference type="NCBI Taxonomy" id="433727"/>
    <lineage>
        <taxon>unclassified sequences</taxon>
        <taxon>metagenomes</taxon>
        <taxon>ecological metagenomes</taxon>
    </lineage>
</organism>
<accession>A0A5J4L3E6</accession>
<comment type="caution">
    <text evidence="1">The sequence shown here is derived from an EMBL/GenBank/DDBJ whole genome shotgun (WGS) entry which is preliminary data.</text>
</comment>
<evidence type="ECO:0008006" key="2">
    <source>
        <dbReference type="Google" id="ProtNLM"/>
    </source>
</evidence>
<dbReference type="EMBL" id="BLAB01000001">
    <property type="protein sequence ID" value="GER93317.1"/>
    <property type="molecule type" value="Genomic_DNA"/>
</dbReference>
<dbReference type="AlphaFoldDB" id="A0A5J4L3E6"/>
<reference evidence="1" key="1">
    <citation type="submission" date="2019-10" db="EMBL/GenBank/DDBJ databases">
        <title>Metagenomic sequencing of thiosulfate-disproportionating enrichment culture.</title>
        <authorList>
            <person name="Umezawa K."/>
            <person name="Kojima H."/>
            <person name="Fukui M."/>
        </authorList>
    </citation>
    <scope>NUCLEOTIDE SEQUENCE</scope>
    <source>
        <strain evidence="1">45J</strain>
    </source>
</reference>